<name>A0A5M3MND4_CONPW</name>
<evidence type="ECO:0000256" key="2">
    <source>
        <dbReference type="ARBA" id="ARBA00009858"/>
    </source>
</evidence>
<dbReference type="OrthoDB" id="13601at2759"/>
<proteinExistence type="inferred from homology"/>
<dbReference type="PANTHER" id="PTHR15590">
    <property type="entry name" value="CX9C MOTIF-CONTAINING PROTEIN 4"/>
    <property type="match status" value="1"/>
</dbReference>
<dbReference type="EMBL" id="JH711579">
    <property type="protein sequence ID" value="EIW80235.1"/>
    <property type="molecule type" value="Genomic_DNA"/>
</dbReference>
<dbReference type="Pfam" id="PF08991">
    <property type="entry name" value="CMC4"/>
    <property type="match status" value="1"/>
</dbReference>
<evidence type="ECO:0000256" key="1">
    <source>
        <dbReference type="ARBA" id="ARBA00004569"/>
    </source>
</evidence>
<dbReference type="InterPro" id="IPR027179">
    <property type="entry name" value="CMC4"/>
</dbReference>
<comment type="similarity">
    <text evidence="2">Belongs to the CMC4 family.</text>
</comment>
<evidence type="ECO:0000256" key="5">
    <source>
        <dbReference type="ARBA" id="ARBA00023157"/>
    </source>
</evidence>
<feature type="disulfide bond" evidence="6">
    <location>
        <begin position="6"/>
        <end position="37"/>
    </location>
</feature>
<reference evidence="9" key="1">
    <citation type="journal article" date="2012" name="Science">
        <title>The Paleozoic origin of enzymatic lignin decomposition reconstructed from 31 fungal genomes.</title>
        <authorList>
            <person name="Floudas D."/>
            <person name="Binder M."/>
            <person name="Riley R."/>
            <person name="Barry K."/>
            <person name="Blanchette R.A."/>
            <person name="Henrissat B."/>
            <person name="Martinez A.T."/>
            <person name="Otillar R."/>
            <person name="Spatafora J.W."/>
            <person name="Yadav J.S."/>
            <person name="Aerts A."/>
            <person name="Benoit I."/>
            <person name="Boyd A."/>
            <person name="Carlson A."/>
            <person name="Copeland A."/>
            <person name="Coutinho P.M."/>
            <person name="de Vries R.P."/>
            <person name="Ferreira P."/>
            <person name="Findley K."/>
            <person name="Foster B."/>
            <person name="Gaskell J."/>
            <person name="Glotzer D."/>
            <person name="Gorecki P."/>
            <person name="Heitman J."/>
            <person name="Hesse C."/>
            <person name="Hori C."/>
            <person name="Igarashi K."/>
            <person name="Jurgens J.A."/>
            <person name="Kallen N."/>
            <person name="Kersten P."/>
            <person name="Kohler A."/>
            <person name="Kuees U."/>
            <person name="Kumar T.K.A."/>
            <person name="Kuo A."/>
            <person name="LaButti K."/>
            <person name="Larrondo L.F."/>
            <person name="Lindquist E."/>
            <person name="Ling A."/>
            <person name="Lombard V."/>
            <person name="Lucas S."/>
            <person name="Lundell T."/>
            <person name="Martin R."/>
            <person name="McLaughlin D.J."/>
            <person name="Morgenstern I."/>
            <person name="Morin E."/>
            <person name="Murat C."/>
            <person name="Nagy L.G."/>
            <person name="Nolan M."/>
            <person name="Ohm R.A."/>
            <person name="Patyshakuliyeva A."/>
            <person name="Rokas A."/>
            <person name="Ruiz-Duenas F.J."/>
            <person name="Sabat G."/>
            <person name="Salamov A."/>
            <person name="Samejima M."/>
            <person name="Schmutz J."/>
            <person name="Slot J.C."/>
            <person name="St John F."/>
            <person name="Stenlid J."/>
            <person name="Sun H."/>
            <person name="Sun S."/>
            <person name="Syed K."/>
            <person name="Tsang A."/>
            <person name="Wiebenga A."/>
            <person name="Young D."/>
            <person name="Pisabarro A."/>
            <person name="Eastwood D.C."/>
            <person name="Martin F."/>
            <person name="Cullen D."/>
            <person name="Grigoriev I.V."/>
            <person name="Hibbett D.S."/>
        </authorList>
    </citation>
    <scope>NUCLEOTIDE SEQUENCE [LARGE SCALE GENOMIC DNA]</scope>
    <source>
        <strain evidence="9">RWD-64-598 SS2</strain>
    </source>
</reference>
<dbReference type="KEGG" id="cput:CONPUDRAFT_137537"/>
<comment type="subcellular location">
    <subcellularLocation>
        <location evidence="1">Mitochondrion intermembrane space</location>
    </subcellularLocation>
</comment>
<feature type="compositionally biased region" description="Polar residues" evidence="7">
    <location>
        <begin position="68"/>
        <end position="78"/>
    </location>
</feature>
<dbReference type="Gene3D" id="1.10.287.1130">
    <property type="entry name" value="CytochromE C oxidase copper chaperone"/>
    <property type="match status" value="1"/>
</dbReference>
<dbReference type="InterPro" id="IPR009069">
    <property type="entry name" value="Cys_alpha_HP_mot_SF"/>
</dbReference>
<dbReference type="GO" id="GO:0005758">
    <property type="term" value="C:mitochondrial intermembrane space"/>
    <property type="evidence" value="ECO:0007669"/>
    <property type="project" value="UniProtKB-SubCell"/>
</dbReference>
<evidence type="ECO:0000256" key="4">
    <source>
        <dbReference type="ARBA" id="ARBA00023128"/>
    </source>
</evidence>
<evidence type="ECO:0000256" key="6">
    <source>
        <dbReference type="PIRSR" id="PIRSR627179-50"/>
    </source>
</evidence>
<evidence type="ECO:0000256" key="7">
    <source>
        <dbReference type="SAM" id="MobiDB-lite"/>
    </source>
</evidence>
<dbReference type="Proteomes" id="UP000053558">
    <property type="component" value="Unassembled WGS sequence"/>
</dbReference>
<feature type="disulfide bond" evidence="6">
    <location>
        <begin position="38"/>
        <end position="53"/>
    </location>
</feature>
<dbReference type="PANTHER" id="PTHR15590:SF0">
    <property type="entry name" value="CX9C MOTIF-CONTAINING PROTEIN 4"/>
    <property type="match status" value="1"/>
</dbReference>
<keyword evidence="9" id="KW-1185">Reference proteome</keyword>
<gene>
    <name evidence="8" type="ORF">CONPUDRAFT_137537</name>
</gene>
<evidence type="ECO:0000313" key="9">
    <source>
        <dbReference type="Proteomes" id="UP000053558"/>
    </source>
</evidence>
<organism evidence="8 9">
    <name type="scientific">Coniophora puteana (strain RWD-64-598)</name>
    <name type="common">Brown rot fungus</name>
    <dbReference type="NCBI Taxonomy" id="741705"/>
    <lineage>
        <taxon>Eukaryota</taxon>
        <taxon>Fungi</taxon>
        <taxon>Dikarya</taxon>
        <taxon>Basidiomycota</taxon>
        <taxon>Agaricomycotina</taxon>
        <taxon>Agaricomycetes</taxon>
        <taxon>Agaricomycetidae</taxon>
        <taxon>Boletales</taxon>
        <taxon>Coniophorineae</taxon>
        <taxon>Coniophoraceae</taxon>
        <taxon>Coniophora</taxon>
    </lineage>
</organism>
<evidence type="ECO:0000256" key="3">
    <source>
        <dbReference type="ARBA" id="ARBA00019406"/>
    </source>
</evidence>
<feature type="region of interest" description="Disordered" evidence="7">
    <location>
        <begin position="46"/>
        <end position="78"/>
    </location>
</feature>
<keyword evidence="5 6" id="KW-1015">Disulfide bond</keyword>
<sequence length="78" mass="8795">MQKVVCQNEACALQGCLGKNTYSPEKCDEQMRRLYLCCQRMYDSNSNADSHPCPMPSVVDRWLKSHPPQGQKSSEISG</sequence>
<evidence type="ECO:0000313" key="8">
    <source>
        <dbReference type="EMBL" id="EIW80235.1"/>
    </source>
</evidence>
<dbReference type="OMA" id="KLYRCCW"/>
<accession>A0A5M3MND4</accession>
<dbReference type="PROSITE" id="PS51808">
    <property type="entry name" value="CHCH"/>
    <property type="match status" value="1"/>
</dbReference>
<dbReference type="GeneID" id="19201036"/>
<feature type="disulfide bond" evidence="6">
    <location>
        <begin position="16"/>
        <end position="27"/>
    </location>
</feature>
<dbReference type="RefSeq" id="XP_007769233.1">
    <property type="nucleotide sequence ID" value="XM_007771043.1"/>
</dbReference>
<keyword evidence="4" id="KW-0496">Mitochondrion</keyword>
<dbReference type="AlphaFoldDB" id="A0A5M3MND4"/>
<comment type="caution">
    <text evidence="8">The sequence shown here is derived from an EMBL/GenBank/DDBJ whole genome shotgun (WGS) entry which is preliminary data.</text>
</comment>
<protein>
    <recommendedName>
        <fullName evidence="3">Cx9C motif-containing protein 4, mitochondrial</fullName>
    </recommendedName>
</protein>
<dbReference type="SUPFAM" id="SSF47072">
    <property type="entry name" value="Cysteine alpha-hairpin motif"/>
    <property type="match status" value="1"/>
</dbReference>